<dbReference type="Pfam" id="PF01266">
    <property type="entry name" value="DAO"/>
    <property type="match status" value="1"/>
</dbReference>
<reference evidence="6 7" key="1">
    <citation type="submission" date="2019-09" db="EMBL/GenBank/DDBJ databases">
        <title>Phylogeny of genus Pseudoclavibacter and closely related genus.</title>
        <authorList>
            <person name="Li Y."/>
        </authorList>
    </citation>
    <scope>NUCLEOTIDE SEQUENCE [LARGE SCALE GENOMIC DNA]</scope>
    <source>
        <strain evidence="6 7">THG-MD12</strain>
    </source>
</reference>
<evidence type="ECO:0000256" key="4">
    <source>
        <dbReference type="ARBA" id="ARBA00023002"/>
    </source>
</evidence>
<dbReference type="GO" id="GO:0005737">
    <property type="term" value="C:cytoplasm"/>
    <property type="evidence" value="ECO:0007669"/>
    <property type="project" value="TreeGrafter"/>
</dbReference>
<dbReference type="SUPFAM" id="SSF51905">
    <property type="entry name" value="FAD/NAD(P)-binding domain"/>
    <property type="match status" value="1"/>
</dbReference>
<dbReference type="PANTHER" id="PTHR13847:SF286">
    <property type="entry name" value="D-AMINO ACID DEHYDROGENASE"/>
    <property type="match status" value="1"/>
</dbReference>
<evidence type="ECO:0000256" key="1">
    <source>
        <dbReference type="ARBA" id="ARBA00001974"/>
    </source>
</evidence>
<sequence>MNRGFDVTVVGSGIVGLGAAYAAAKRGLSVVVVDRTSEPIGASIRNFGHLCFTPQTGDARRYGVLARELWLQLATDAGFWLRETGTVVVARHDDELALLDAARCTQLDDDDRLPVQEEIRMLEVAEVAERLPVRPGVATGGALLAADLQTDPRTAAAAIVRHLQRMGVEFRMRTAVGRVRSGLVETSRGDIATGLVVVAVNHDIDQLLPDTAEKHSVERCALDMLRVDAPLARPLGAPLLTGWSLIRYRGFASLPEASAVRERLHGERPDLAAIDLNQMFTQLPDGSLLVGDTHWKGVTVAPFQSEAAVNLMLTEAERLLQAGPMRVRERWQGIYATAPNEFLVERPEPGVLAVAATTGIGMTTGLGLAEHHLALELDAVSAPTSKGLR</sequence>
<dbReference type="EMBL" id="WBJX01000007">
    <property type="protein sequence ID" value="KAB1636166.1"/>
    <property type="molecule type" value="Genomic_DNA"/>
</dbReference>
<dbReference type="Proteomes" id="UP000490386">
    <property type="component" value="Unassembled WGS sequence"/>
</dbReference>
<dbReference type="Gene3D" id="3.50.50.60">
    <property type="entry name" value="FAD/NAD(P)-binding domain"/>
    <property type="match status" value="1"/>
</dbReference>
<dbReference type="RefSeq" id="WP_151424875.1">
    <property type="nucleotide sequence ID" value="NZ_CANKVH010000004.1"/>
</dbReference>
<dbReference type="AlphaFoldDB" id="A0A7J5AXN9"/>
<accession>A0A7J5AXN9</accession>
<organism evidence="6 7">
    <name type="scientific">Pseudoclavibacter terrae</name>
    <dbReference type="NCBI Taxonomy" id="1530195"/>
    <lineage>
        <taxon>Bacteria</taxon>
        <taxon>Bacillati</taxon>
        <taxon>Actinomycetota</taxon>
        <taxon>Actinomycetes</taxon>
        <taxon>Micrococcales</taxon>
        <taxon>Microbacteriaceae</taxon>
        <taxon>Pseudoclavibacter</taxon>
    </lineage>
</organism>
<evidence type="ECO:0000256" key="2">
    <source>
        <dbReference type="ARBA" id="ARBA00009410"/>
    </source>
</evidence>
<keyword evidence="4" id="KW-0560">Oxidoreductase</keyword>
<gene>
    <name evidence="6" type="ORF">F8O03_16695</name>
</gene>
<evidence type="ECO:0000313" key="7">
    <source>
        <dbReference type="Proteomes" id="UP000490386"/>
    </source>
</evidence>
<dbReference type="PANTHER" id="PTHR13847">
    <property type="entry name" value="SARCOSINE DEHYDROGENASE-RELATED"/>
    <property type="match status" value="1"/>
</dbReference>
<comment type="similarity">
    <text evidence="2">Belongs to the DadA oxidoreductase family.</text>
</comment>
<comment type="caution">
    <text evidence="6">The sequence shown here is derived from an EMBL/GenBank/DDBJ whole genome shotgun (WGS) entry which is preliminary data.</text>
</comment>
<dbReference type="Gene3D" id="3.30.9.10">
    <property type="entry name" value="D-Amino Acid Oxidase, subunit A, domain 2"/>
    <property type="match status" value="1"/>
</dbReference>
<protein>
    <submittedName>
        <fullName evidence="6">TIGR03364 family FAD-dependent oxidoreductase</fullName>
    </submittedName>
</protein>
<dbReference type="InterPro" id="IPR036188">
    <property type="entry name" value="FAD/NAD-bd_sf"/>
</dbReference>
<proteinExistence type="inferred from homology"/>
<dbReference type="NCBIfam" id="TIGR03364">
    <property type="entry name" value="HpnW_proposed"/>
    <property type="match status" value="1"/>
</dbReference>
<evidence type="ECO:0000313" key="6">
    <source>
        <dbReference type="EMBL" id="KAB1636166.1"/>
    </source>
</evidence>
<evidence type="ECO:0000259" key="5">
    <source>
        <dbReference type="Pfam" id="PF01266"/>
    </source>
</evidence>
<feature type="domain" description="FAD dependent oxidoreductase" evidence="5">
    <location>
        <begin position="6"/>
        <end position="371"/>
    </location>
</feature>
<keyword evidence="7" id="KW-1185">Reference proteome</keyword>
<name>A0A7J5AXN9_9MICO</name>
<evidence type="ECO:0000256" key="3">
    <source>
        <dbReference type="ARBA" id="ARBA00022630"/>
    </source>
</evidence>
<comment type="cofactor">
    <cofactor evidence="1">
        <name>FAD</name>
        <dbReference type="ChEBI" id="CHEBI:57692"/>
    </cofactor>
</comment>
<dbReference type="InterPro" id="IPR006076">
    <property type="entry name" value="FAD-dep_OxRdtase"/>
</dbReference>
<keyword evidence="3" id="KW-0285">Flavoprotein</keyword>
<dbReference type="GO" id="GO:0016491">
    <property type="term" value="F:oxidoreductase activity"/>
    <property type="evidence" value="ECO:0007669"/>
    <property type="project" value="UniProtKB-KW"/>
</dbReference>
<dbReference type="InterPro" id="IPR017741">
    <property type="entry name" value="FAD-dependent_OxRdtase_HpnW"/>
</dbReference>
<dbReference type="OrthoDB" id="9799943at2"/>